<dbReference type="PIRSF" id="PIRSF005902">
    <property type="entry name" value="DNase_TatD"/>
    <property type="match status" value="1"/>
</dbReference>
<evidence type="ECO:0000256" key="1">
    <source>
        <dbReference type="ARBA" id="ARBA00009275"/>
    </source>
</evidence>
<feature type="binding site" evidence="4">
    <location>
        <position position="96"/>
    </location>
    <ligand>
        <name>a divalent metal cation</name>
        <dbReference type="ChEBI" id="CHEBI:60240"/>
        <label>1</label>
    </ligand>
</feature>
<evidence type="ECO:0000313" key="6">
    <source>
        <dbReference type="Proteomes" id="UP000244240"/>
    </source>
</evidence>
<dbReference type="InterPro" id="IPR032466">
    <property type="entry name" value="Metal_Hydrolase"/>
</dbReference>
<dbReference type="EMBL" id="QBKR01000009">
    <property type="protein sequence ID" value="PTX60262.1"/>
    <property type="molecule type" value="Genomic_DNA"/>
</dbReference>
<feature type="binding site" evidence="4">
    <location>
        <position position="210"/>
    </location>
    <ligand>
        <name>a divalent metal cation</name>
        <dbReference type="ChEBI" id="CHEBI:60240"/>
        <label>1</label>
    </ligand>
</feature>
<dbReference type="OrthoDB" id="9775608at2"/>
<gene>
    <name evidence="5" type="ORF">C8P63_10926</name>
</gene>
<dbReference type="SUPFAM" id="SSF51556">
    <property type="entry name" value="Metallo-dependent hydrolases"/>
    <property type="match status" value="1"/>
</dbReference>
<evidence type="ECO:0000256" key="2">
    <source>
        <dbReference type="ARBA" id="ARBA00022723"/>
    </source>
</evidence>
<dbReference type="AlphaFoldDB" id="A0A2T6BW04"/>
<feature type="binding site" evidence="4">
    <location>
        <position position="12"/>
    </location>
    <ligand>
        <name>a divalent metal cation</name>
        <dbReference type="ChEBI" id="CHEBI:60240"/>
        <label>1</label>
    </ligand>
</feature>
<accession>A0A2T6BW04</accession>
<evidence type="ECO:0000313" key="5">
    <source>
        <dbReference type="EMBL" id="PTX60262.1"/>
    </source>
</evidence>
<dbReference type="InterPro" id="IPR018228">
    <property type="entry name" value="DNase_TatD-rel_CS"/>
</dbReference>
<evidence type="ECO:0000256" key="4">
    <source>
        <dbReference type="PIRSR" id="PIRSR005902-1"/>
    </source>
</evidence>
<keyword evidence="6" id="KW-1185">Reference proteome</keyword>
<protein>
    <submittedName>
        <fullName evidence="5">TatD DNase family protein</fullName>
    </submittedName>
</protein>
<comment type="similarity">
    <text evidence="1">Belongs to the metallo-dependent hydrolases superfamily. TatD-type hydrolase family.</text>
</comment>
<evidence type="ECO:0000256" key="3">
    <source>
        <dbReference type="ARBA" id="ARBA00022801"/>
    </source>
</evidence>
<sequence>MYTLQLVDTHVHWDRLPEKEWEGIVDRARRAGVVKAVAVGTDAASCTTLLRAKKRFPDFLDISLGYHPEQAVRWDEVETVLRQIREHRDLLAGVGEVGLPWYSLSEEKRSDPSDPDHKGALERLMRTAVELDLPVLLHAVHDRAEEMFRILQAHGVRKAVFHWLKAPEKTVDKIAGAGYLISVTPEVCYRSRDRELAKRVPVSQILLETDAPWRYRGPFRNRSAEPAWVRRTAEALSQIKRVSFLQVSEQTTANAARLFGWPK</sequence>
<dbReference type="PROSITE" id="PS01091">
    <property type="entry name" value="TATD_3"/>
    <property type="match status" value="1"/>
</dbReference>
<dbReference type="PANTHER" id="PTHR46317:SF1">
    <property type="entry name" value="HYDROLASE, TATD FAMILY"/>
    <property type="match status" value="1"/>
</dbReference>
<dbReference type="Proteomes" id="UP000244240">
    <property type="component" value="Unassembled WGS sequence"/>
</dbReference>
<dbReference type="PANTHER" id="PTHR46317">
    <property type="entry name" value="HYDROLASE OF PHP SUPERFAMILY-RELATED PROTEIN"/>
    <property type="match status" value="1"/>
</dbReference>
<keyword evidence="2 4" id="KW-0479">Metal-binding</keyword>
<dbReference type="InterPro" id="IPR001130">
    <property type="entry name" value="TatD-like"/>
</dbReference>
<feature type="binding site" evidence="4">
    <location>
        <position position="138"/>
    </location>
    <ligand>
        <name>a divalent metal cation</name>
        <dbReference type="ChEBI" id="CHEBI:60240"/>
        <label>2</label>
    </ligand>
</feature>
<organism evidence="5 6">
    <name type="scientific">Melghirimyces profundicolus</name>
    <dbReference type="NCBI Taxonomy" id="1242148"/>
    <lineage>
        <taxon>Bacteria</taxon>
        <taxon>Bacillati</taxon>
        <taxon>Bacillota</taxon>
        <taxon>Bacilli</taxon>
        <taxon>Bacillales</taxon>
        <taxon>Thermoactinomycetaceae</taxon>
        <taxon>Melghirimyces</taxon>
    </lineage>
</organism>
<dbReference type="GO" id="GO:0016788">
    <property type="term" value="F:hydrolase activity, acting on ester bonds"/>
    <property type="evidence" value="ECO:0007669"/>
    <property type="project" value="InterPro"/>
</dbReference>
<name>A0A2T6BW04_9BACL</name>
<comment type="caution">
    <text evidence="5">The sequence shown here is derived from an EMBL/GenBank/DDBJ whole genome shotgun (WGS) entry which is preliminary data.</text>
</comment>
<dbReference type="Gene3D" id="3.20.20.140">
    <property type="entry name" value="Metal-dependent hydrolases"/>
    <property type="match status" value="1"/>
</dbReference>
<dbReference type="GO" id="GO:0046872">
    <property type="term" value="F:metal ion binding"/>
    <property type="evidence" value="ECO:0007669"/>
    <property type="project" value="UniProtKB-KW"/>
</dbReference>
<dbReference type="Pfam" id="PF01026">
    <property type="entry name" value="TatD_DNase"/>
    <property type="match status" value="1"/>
</dbReference>
<keyword evidence="3" id="KW-0378">Hydrolase</keyword>
<reference evidence="5 6" key="1">
    <citation type="submission" date="2018-04" db="EMBL/GenBank/DDBJ databases">
        <title>Genomic Encyclopedia of Archaeal and Bacterial Type Strains, Phase II (KMG-II): from individual species to whole genera.</title>
        <authorList>
            <person name="Goeker M."/>
        </authorList>
    </citation>
    <scope>NUCLEOTIDE SEQUENCE [LARGE SCALE GENOMIC DNA]</scope>
    <source>
        <strain evidence="5 6">DSM 45787</strain>
    </source>
</reference>
<dbReference type="RefSeq" id="WP_108022910.1">
    <property type="nucleotide sequence ID" value="NZ_QBKR01000009.1"/>
</dbReference>
<feature type="binding site" evidence="4">
    <location>
        <position position="10"/>
    </location>
    <ligand>
        <name>a divalent metal cation</name>
        <dbReference type="ChEBI" id="CHEBI:60240"/>
        <label>1</label>
    </ligand>
</feature>
<proteinExistence type="inferred from homology"/>
<dbReference type="CDD" id="cd01310">
    <property type="entry name" value="TatD_DNAse"/>
    <property type="match status" value="1"/>
</dbReference>
<feature type="binding site" evidence="4">
    <location>
        <position position="162"/>
    </location>
    <ligand>
        <name>a divalent metal cation</name>
        <dbReference type="ChEBI" id="CHEBI:60240"/>
        <label>2</label>
    </ligand>
</feature>